<keyword evidence="2" id="KW-0812">Transmembrane</keyword>
<evidence type="ECO:0000256" key="2">
    <source>
        <dbReference type="SAM" id="Phobius"/>
    </source>
</evidence>
<keyword evidence="2" id="KW-0472">Membrane</keyword>
<name>A0A9N8H8F8_9STRA</name>
<evidence type="ECO:0000256" key="1">
    <source>
        <dbReference type="SAM" id="MobiDB-lite"/>
    </source>
</evidence>
<sequence>MTRPRRILPKLLRRMLKRNGSSTRTGTSTATTTGELESSSFSSMHNSSIRVHQRTKPETNIRLPVPSHTTVDTTQTSPAATSDNSITTTLEENIGFLAVAVGVCLFESWIHGIHLWYYAPIAMLIVPPLFPVLLLPMGRNISATITASVHLSLLALLSMMIFPFLGMVFWLGFIIVSTGHKLESLLAVAQNGYQGLKRAASGITAQARDPLEEQLQQ</sequence>
<keyword evidence="4" id="KW-1185">Reference proteome</keyword>
<dbReference type="EMBL" id="CAICTM010000157">
    <property type="protein sequence ID" value="CAB9503200.1"/>
    <property type="molecule type" value="Genomic_DNA"/>
</dbReference>
<organism evidence="3 4">
    <name type="scientific">Seminavis robusta</name>
    <dbReference type="NCBI Taxonomy" id="568900"/>
    <lineage>
        <taxon>Eukaryota</taxon>
        <taxon>Sar</taxon>
        <taxon>Stramenopiles</taxon>
        <taxon>Ochrophyta</taxon>
        <taxon>Bacillariophyta</taxon>
        <taxon>Bacillariophyceae</taxon>
        <taxon>Bacillariophycidae</taxon>
        <taxon>Naviculales</taxon>
        <taxon>Naviculaceae</taxon>
        <taxon>Seminavis</taxon>
    </lineage>
</organism>
<feature type="transmembrane region" description="Helical" evidence="2">
    <location>
        <begin position="116"/>
        <end position="137"/>
    </location>
</feature>
<reference evidence="3" key="1">
    <citation type="submission" date="2020-06" db="EMBL/GenBank/DDBJ databases">
        <authorList>
            <consortium name="Plant Systems Biology data submission"/>
        </authorList>
    </citation>
    <scope>NUCLEOTIDE SEQUENCE</scope>
    <source>
        <strain evidence="3">D6</strain>
    </source>
</reference>
<dbReference type="Proteomes" id="UP001153069">
    <property type="component" value="Unassembled WGS sequence"/>
</dbReference>
<feature type="region of interest" description="Disordered" evidence="1">
    <location>
        <begin position="14"/>
        <end position="83"/>
    </location>
</feature>
<feature type="transmembrane region" description="Helical" evidence="2">
    <location>
        <begin position="94"/>
        <end position="110"/>
    </location>
</feature>
<feature type="compositionally biased region" description="Low complexity" evidence="1">
    <location>
        <begin position="18"/>
        <end position="48"/>
    </location>
</feature>
<feature type="transmembrane region" description="Helical" evidence="2">
    <location>
        <begin position="149"/>
        <end position="176"/>
    </location>
</feature>
<evidence type="ECO:0008006" key="5">
    <source>
        <dbReference type="Google" id="ProtNLM"/>
    </source>
</evidence>
<feature type="compositionally biased region" description="Polar residues" evidence="1">
    <location>
        <begin position="67"/>
        <end position="83"/>
    </location>
</feature>
<gene>
    <name evidence="3" type="ORF">SEMRO_158_G071680.1</name>
</gene>
<dbReference type="AlphaFoldDB" id="A0A9N8H8F8"/>
<evidence type="ECO:0000313" key="4">
    <source>
        <dbReference type="Proteomes" id="UP001153069"/>
    </source>
</evidence>
<keyword evidence="2" id="KW-1133">Transmembrane helix</keyword>
<protein>
    <recommendedName>
        <fullName evidence="5">Transmembrane protein</fullName>
    </recommendedName>
</protein>
<comment type="caution">
    <text evidence="3">The sequence shown here is derived from an EMBL/GenBank/DDBJ whole genome shotgun (WGS) entry which is preliminary data.</text>
</comment>
<accession>A0A9N8H8F8</accession>
<evidence type="ECO:0000313" key="3">
    <source>
        <dbReference type="EMBL" id="CAB9503200.1"/>
    </source>
</evidence>
<proteinExistence type="predicted"/>